<reference evidence="1" key="1">
    <citation type="submission" date="2022-08" db="EMBL/GenBank/DDBJ databases">
        <authorList>
            <person name="Giroux E."/>
            <person name="Giroux E."/>
        </authorList>
    </citation>
    <scope>NUCLEOTIDE SEQUENCE</scope>
    <source>
        <strain evidence="1">H1091258</strain>
    </source>
</reference>
<gene>
    <name evidence="1" type="ORF">CGXH109_LOCUS120621</name>
</gene>
<organism evidence="1 2">
    <name type="scientific">Colletotrichum noveboracense</name>
    <dbReference type="NCBI Taxonomy" id="2664923"/>
    <lineage>
        <taxon>Eukaryota</taxon>
        <taxon>Fungi</taxon>
        <taxon>Dikarya</taxon>
        <taxon>Ascomycota</taxon>
        <taxon>Pezizomycotina</taxon>
        <taxon>Sordariomycetes</taxon>
        <taxon>Hypocreomycetidae</taxon>
        <taxon>Glomerellales</taxon>
        <taxon>Glomerellaceae</taxon>
        <taxon>Colletotrichum</taxon>
        <taxon>Colletotrichum gloeosporioides species complex</taxon>
    </lineage>
</organism>
<name>A0A9W4S468_9PEZI</name>
<dbReference type="EMBL" id="CAMGZC010001441">
    <property type="protein sequence ID" value="CAI0652788.1"/>
    <property type="molecule type" value="Genomic_DNA"/>
</dbReference>
<proteinExistence type="predicted"/>
<sequence>MPITSHQIAACRSAIDTYNFANKVIHIIITEKGWAAVAPVPNAVRGCLTLTTIISLHRREVAHAAVTSPPGSLRRAAQEAQIKHEKAAHNRALRQTRRTISFSCSFPFTNIPSLITDGFLKAKAIFSNKGDL</sequence>
<evidence type="ECO:0000313" key="1">
    <source>
        <dbReference type="EMBL" id="CAI0652788.1"/>
    </source>
</evidence>
<accession>A0A9W4S468</accession>
<comment type="caution">
    <text evidence="1">The sequence shown here is derived from an EMBL/GenBank/DDBJ whole genome shotgun (WGS) entry which is preliminary data.</text>
</comment>
<evidence type="ECO:0000313" key="2">
    <source>
        <dbReference type="Proteomes" id="UP001152533"/>
    </source>
</evidence>
<dbReference type="AlphaFoldDB" id="A0A9W4S468"/>
<keyword evidence="2" id="KW-1185">Reference proteome</keyword>
<protein>
    <submittedName>
        <fullName evidence="1">Uncharacterized protein</fullName>
    </submittedName>
</protein>
<dbReference type="Proteomes" id="UP001152533">
    <property type="component" value="Unassembled WGS sequence"/>
</dbReference>